<organism evidence="1 2">
    <name type="scientific">Fulvimarina manganoxydans</name>
    <dbReference type="NCBI Taxonomy" id="937218"/>
    <lineage>
        <taxon>Bacteria</taxon>
        <taxon>Pseudomonadati</taxon>
        <taxon>Pseudomonadota</taxon>
        <taxon>Alphaproteobacteria</taxon>
        <taxon>Hyphomicrobiales</taxon>
        <taxon>Aurantimonadaceae</taxon>
        <taxon>Fulvimarina</taxon>
    </lineage>
</organism>
<proteinExistence type="predicted"/>
<gene>
    <name evidence="1" type="ORF">SAMN06297251_10149</name>
</gene>
<accession>A0A1W1Y9Z5</accession>
<sequence length="86" mass="9757">MYVFWTPDDLKRAIVAIEKQISSGASQISAPGGGGSVSLQRPAVAMRTLDRLYRAYEQKTGQTLDRARPQTKMKTFRINVEKDYYE</sequence>
<evidence type="ECO:0000313" key="2">
    <source>
        <dbReference type="Proteomes" id="UP000192656"/>
    </source>
</evidence>
<name>A0A1W1Y9Z5_9HYPH</name>
<keyword evidence="2" id="KW-1185">Reference proteome</keyword>
<dbReference type="STRING" id="937218.SAMN06297251_10149"/>
<dbReference type="RefSeq" id="WP_084407806.1">
    <property type="nucleotide sequence ID" value="NZ_FWXR01000001.1"/>
</dbReference>
<dbReference type="AlphaFoldDB" id="A0A1W1Y9Z5"/>
<dbReference type="EMBL" id="FWXR01000001">
    <property type="protein sequence ID" value="SMC32578.1"/>
    <property type="molecule type" value="Genomic_DNA"/>
</dbReference>
<dbReference type="Proteomes" id="UP000192656">
    <property type="component" value="Unassembled WGS sequence"/>
</dbReference>
<reference evidence="1 2" key="1">
    <citation type="submission" date="2017-04" db="EMBL/GenBank/DDBJ databases">
        <authorList>
            <person name="Afonso C.L."/>
            <person name="Miller P.J."/>
            <person name="Scott M.A."/>
            <person name="Spackman E."/>
            <person name="Goraichik I."/>
            <person name="Dimitrov K.M."/>
            <person name="Suarez D.L."/>
            <person name="Swayne D.E."/>
        </authorList>
    </citation>
    <scope>NUCLEOTIDE SEQUENCE [LARGE SCALE GENOMIC DNA]</scope>
    <source>
        <strain evidence="1 2">CGMCC 1.10972</strain>
    </source>
</reference>
<evidence type="ECO:0000313" key="1">
    <source>
        <dbReference type="EMBL" id="SMC32578.1"/>
    </source>
</evidence>
<protein>
    <submittedName>
        <fullName evidence="1">Uncharacterized protein</fullName>
    </submittedName>
</protein>